<evidence type="ECO:0000313" key="3">
    <source>
        <dbReference type="Proteomes" id="UP000647172"/>
    </source>
</evidence>
<evidence type="ECO:0000313" key="2">
    <source>
        <dbReference type="EMBL" id="GIE53362.1"/>
    </source>
</evidence>
<dbReference type="AlphaFoldDB" id="A0A919MQP4"/>
<organism evidence="2 3">
    <name type="scientific">Actinoplanes nipponensis</name>
    <dbReference type="NCBI Taxonomy" id="135950"/>
    <lineage>
        <taxon>Bacteria</taxon>
        <taxon>Bacillati</taxon>
        <taxon>Actinomycetota</taxon>
        <taxon>Actinomycetes</taxon>
        <taxon>Micromonosporales</taxon>
        <taxon>Micromonosporaceae</taxon>
        <taxon>Actinoplanes</taxon>
    </lineage>
</organism>
<keyword evidence="1" id="KW-0472">Membrane</keyword>
<dbReference type="Proteomes" id="UP000647172">
    <property type="component" value="Unassembled WGS sequence"/>
</dbReference>
<feature type="transmembrane region" description="Helical" evidence="1">
    <location>
        <begin position="12"/>
        <end position="29"/>
    </location>
</feature>
<proteinExistence type="predicted"/>
<keyword evidence="3" id="KW-1185">Reference proteome</keyword>
<dbReference type="EMBL" id="BOMQ01000083">
    <property type="protein sequence ID" value="GIE53362.1"/>
    <property type="molecule type" value="Genomic_DNA"/>
</dbReference>
<accession>A0A919MQP4</accession>
<protein>
    <submittedName>
        <fullName evidence="2">Uncharacterized protein</fullName>
    </submittedName>
</protein>
<keyword evidence="1" id="KW-1133">Transmembrane helix</keyword>
<name>A0A919MQP4_9ACTN</name>
<keyword evidence="1" id="KW-0812">Transmembrane</keyword>
<reference evidence="2" key="1">
    <citation type="submission" date="2021-01" db="EMBL/GenBank/DDBJ databases">
        <title>Whole genome shotgun sequence of Actinoplanes nipponensis NBRC 14063.</title>
        <authorList>
            <person name="Komaki H."/>
            <person name="Tamura T."/>
        </authorList>
    </citation>
    <scope>NUCLEOTIDE SEQUENCE</scope>
    <source>
        <strain evidence="2">NBRC 14063</strain>
    </source>
</reference>
<comment type="caution">
    <text evidence="2">The sequence shown here is derived from an EMBL/GenBank/DDBJ whole genome shotgun (WGS) entry which is preliminary data.</text>
</comment>
<gene>
    <name evidence="2" type="ORF">Ani05nite_68960</name>
</gene>
<evidence type="ECO:0000256" key="1">
    <source>
        <dbReference type="SAM" id="Phobius"/>
    </source>
</evidence>
<sequence length="120" mass="12991">MPMPPSDGWYLIGPFIAVALVGFLGAVFWRMGLQWTRTREDPLRELYAGLAIFGETDDYGLLCPAAATDDPDIAEEIRTLLAAAGIRSTSALRPDGRLLVLVFGEEVDEARRLVGGSPAL</sequence>